<accession>A0A7K3MC88</accession>
<keyword evidence="3" id="KW-1185">Reference proteome</keyword>
<feature type="domain" description="Putative zinc-finger" evidence="1">
    <location>
        <begin position="9"/>
        <end position="42"/>
    </location>
</feature>
<dbReference type="InterPro" id="IPR027383">
    <property type="entry name" value="Znf_put"/>
</dbReference>
<organism evidence="2 3">
    <name type="scientific">Phytoactinopolyspora mesophila</name>
    <dbReference type="NCBI Taxonomy" id="2650750"/>
    <lineage>
        <taxon>Bacteria</taxon>
        <taxon>Bacillati</taxon>
        <taxon>Actinomycetota</taxon>
        <taxon>Actinomycetes</taxon>
        <taxon>Jiangellales</taxon>
        <taxon>Jiangellaceae</taxon>
        <taxon>Phytoactinopolyspora</taxon>
    </lineage>
</organism>
<evidence type="ECO:0000259" key="1">
    <source>
        <dbReference type="Pfam" id="PF13490"/>
    </source>
</evidence>
<evidence type="ECO:0000313" key="3">
    <source>
        <dbReference type="Proteomes" id="UP000460435"/>
    </source>
</evidence>
<comment type="caution">
    <text evidence="2">The sequence shown here is derived from an EMBL/GenBank/DDBJ whole genome shotgun (WGS) entry which is preliminary data.</text>
</comment>
<sequence length="85" mass="9570">MTSAEINTCEDALRLLAAHLDRELNDHTHAEVQRHLDACRSCYSRAEFERRLKASIAALGHEPVPPELSGRVESLIRQFTVTADE</sequence>
<protein>
    <submittedName>
        <fullName evidence="2">Anti-sigma factor</fullName>
    </submittedName>
</protein>
<dbReference type="Proteomes" id="UP000460435">
    <property type="component" value="Unassembled WGS sequence"/>
</dbReference>
<evidence type="ECO:0000313" key="2">
    <source>
        <dbReference type="EMBL" id="NDL60931.1"/>
    </source>
</evidence>
<dbReference type="EMBL" id="WLZY01000015">
    <property type="protein sequence ID" value="NDL60931.1"/>
    <property type="molecule type" value="Genomic_DNA"/>
</dbReference>
<dbReference type="Pfam" id="PF13490">
    <property type="entry name" value="zf-HC2"/>
    <property type="match status" value="1"/>
</dbReference>
<name>A0A7K3MC88_9ACTN</name>
<reference evidence="2 3" key="1">
    <citation type="submission" date="2019-11" db="EMBL/GenBank/DDBJ databases">
        <authorList>
            <person name="Li X.-J."/>
            <person name="Feng X.-M."/>
        </authorList>
    </citation>
    <scope>NUCLEOTIDE SEQUENCE [LARGE SCALE GENOMIC DNA]</scope>
    <source>
        <strain evidence="2 3">XMNu-373</strain>
    </source>
</reference>
<dbReference type="RefSeq" id="WP_162453637.1">
    <property type="nucleotide sequence ID" value="NZ_WLZY01000015.1"/>
</dbReference>
<gene>
    <name evidence="2" type="ORF">F7O44_28035</name>
</gene>
<proteinExistence type="predicted"/>
<dbReference type="AlphaFoldDB" id="A0A7K3MC88"/>